<evidence type="ECO:0000259" key="14">
    <source>
        <dbReference type="PROSITE" id="PS50039"/>
    </source>
</evidence>
<evidence type="ECO:0000256" key="3">
    <source>
        <dbReference type="ARBA" id="ARBA00022473"/>
    </source>
</evidence>
<feature type="DNA-binding region" description="Fork-head" evidence="12">
    <location>
        <begin position="107"/>
        <end position="200"/>
    </location>
</feature>
<dbReference type="InterPro" id="IPR001766">
    <property type="entry name" value="Fork_head_dom"/>
</dbReference>
<gene>
    <name evidence="15" type="ORF">CAMP_LOCUS685</name>
</gene>
<evidence type="ECO:0000256" key="5">
    <source>
        <dbReference type="ARBA" id="ARBA00022553"/>
    </source>
</evidence>
<evidence type="ECO:0000256" key="1">
    <source>
        <dbReference type="ARBA" id="ARBA00004123"/>
    </source>
</evidence>
<dbReference type="InterPro" id="IPR036388">
    <property type="entry name" value="WH-like_DNA-bd_sf"/>
</dbReference>
<dbReference type="PANTHER" id="PTHR45767:SF2">
    <property type="entry name" value="FORKHEAD BOX PROTEIN O"/>
    <property type="match status" value="1"/>
</dbReference>
<feature type="region of interest" description="Disordered" evidence="13">
    <location>
        <begin position="69"/>
        <end position="109"/>
    </location>
</feature>
<dbReference type="EMBL" id="CANHGI010000001">
    <property type="protein sequence ID" value="CAI5438048.1"/>
    <property type="molecule type" value="Genomic_DNA"/>
</dbReference>
<dbReference type="GO" id="GO:0000981">
    <property type="term" value="F:DNA-binding transcription factor activity, RNA polymerase II-specific"/>
    <property type="evidence" value="ECO:0007669"/>
    <property type="project" value="TreeGrafter"/>
</dbReference>
<keyword evidence="10 12" id="KW-0539">Nucleus</keyword>
<dbReference type="SUPFAM" id="SSF46785">
    <property type="entry name" value="Winged helix' DNA-binding domain"/>
    <property type="match status" value="1"/>
</dbReference>
<keyword evidence="16" id="KW-1185">Reference proteome</keyword>
<keyword evidence="3" id="KW-0217">Developmental protein</keyword>
<keyword evidence="8 12" id="KW-0238">DNA-binding</keyword>
<keyword evidence="5" id="KW-0597">Phosphoprotein</keyword>
<name>A0A9P1I5K4_9PELO</name>
<evidence type="ECO:0000256" key="2">
    <source>
        <dbReference type="ARBA" id="ARBA00004496"/>
    </source>
</evidence>
<feature type="compositionally biased region" description="Basic residues" evidence="13">
    <location>
        <begin position="417"/>
        <end position="427"/>
    </location>
</feature>
<feature type="region of interest" description="Disordered" evidence="13">
    <location>
        <begin position="394"/>
        <end position="436"/>
    </location>
</feature>
<dbReference type="InterPro" id="IPR036390">
    <property type="entry name" value="WH_DNA-bd_sf"/>
</dbReference>
<feature type="domain" description="Fork-head" evidence="14">
    <location>
        <begin position="107"/>
        <end position="200"/>
    </location>
</feature>
<keyword evidence="6" id="KW-0341">Growth regulation</keyword>
<dbReference type="GO" id="GO:0005737">
    <property type="term" value="C:cytoplasm"/>
    <property type="evidence" value="ECO:0007669"/>
    <property type="project" value="UniProtKB-SubCell"/>
</dbReference>
<evidence type="ECO:0000256" key="13">
    <source>
        <dbReference type="SAM" id="MobiDB-lite"/>
    </source>
</evidence>
<dbReference type="Gene3D" id="1.10.10.10">
    <property type="entry name" value="Winged helix-like DNA-binding domain superfamily/Winged helix DNA-binding domain"/>
    <property type="match status" value="1"/>
</dbReference>
<dbReference type="AlphaFoldDB" id="A0A9P1I5K4"/>
<evidence type="ECO:0000256" key="4">
    <source>
        <dbReference type="ARBA" id="ARBA00022490"/>
    </source>
</evidence>
<feature type="region of interest" description="Disordered" evidence="13">
    <location>
        <begin position="1"/>
        <end position="22"/>
    </location>
</feature>
<evidence type="ECO:0000256" key="12">
    <source>
        <dbReference type="PROSITE-ProRule" id="PRU00089"/>
    </source>
</evidence>
<dbReference type="Proteomes" id="UP001152747">
    <property type="component" value="Unassembled WGS sequence"/>
</dbReference>
<comment type="subcellular location">
    <subcellularLocation>
        <location evidence="2">Cytoplasm</location>
    </subcellularLocation>
    <subcellularLocation>
        <location evidence="1 12">Nucleus</location>
    </subcellularLocation>
</comment>
<keyword evidence="7" id="KW-0805">Transcription regulation</keyword>
<dbReference type="InterPro" id="IPR030456">
    <property type="entry name" value="TF_fork_head_CS_2"/>
</dbReference>
<dbReference type="Pfam" id="PF00250">
    <property type="entry name" value="Forkhead"/>
    <property type="match status" value="1"/>
</dbReference>
<evidence type="ECO:0000256" key="10">
    <source>
        <dbReference type="ARBA" id="ARBA00023242"/>
    </source>
</evidence>
<evidence type="ECO:0000313" key="16">
    <source>
        <dbReference type="Proteomes" id="UP001152747"/>
    </source>
</evidence>
<feature type="compositionally biased region" description="Gly residues" evidence="13">
    <location>
        <begin position="74"/>
        <end position="83"/>
    </location>
</feature>
<evidence type="ECO:0000256" key="11">
    <source>
        <dbReference type="ARBA" id="ARBA00039893"/>
    </source>
</evidence>
<dbReference type="PROSITE" id="PS50039">
    <property type="entry name" value="FORK_HEAD_3"/>
    <property type="match status" value="1"/>
</dbReference>
<dbReference type="GO" id="GO:0000978">
    <property type="term" value="F:RNA polymerase II cis-regulatory region sequence-specific DNA binding"/>
    <property type="evidence" value="ECO:0007669"/>
    <property type="project" value="TreeGrafter"/>
</dbReference>
<sequence length="479" mass="53931">MMDTSNHSSLNDDDFSPEPRGRCYTWPMQQFVVYDQPLGGMQTPTPMQMQMHQAQQQQHHMTVGQMLTSSVAGSSGGSSGSGGPAQKKKRCRKKPADQLAQKKPNPWGEESYSDIIAKALESAPDGRLKLNEIYQWFSDNIQYFRERSSQEEAAGWKNSIRHNLSLHSRFMRIQNEGAGKSSWWVINPEAKPGRNPRRARDRSNTIDAVSKVHLDRSRRGARKRVKERLNGLQAPHDLFDDDSMNGTFEPLASFRDRTHSNLSVPGSSARVSPNADHTYEDLDFPSWIEASNIPPIPSDIVDRTTQMRIDANNHINGNQQQQQTMIKQEQKPIIKTEPISSSLSYHELNSVRGPCAQNPLLRNPIVPSTNFKPMPLPPNNYATSFSNTWAIPSTMAGPPPPLPNVQQSCGATYHQQQQHHHSHHHNHNQSSSASSSALPIDLENLTLPDQPLMGMDMDVESLLRHELSQTRDHQLNFDL</sequence>
<dbReference type="GO" id="GO:0005634">
    <property type="term" value="C:nucleus"/>
    <property type="evidence" value="ECO:0007669"/>
    <property type="project" value="UniProtKB-SubCell"/>
</dbReference>
<keyword evidence="4" id="KW-0963">Cytoplasm</keyword>
<evidence type="ECO:0000256" key="9">
    <source>
        <dbReference type="ARBA" id="ARBA00023163"/>
    </source>
</evidence>
<evidence type="ECO:0000256" key="6">
    <source>
        <dbReference type="ARBA" id="ARBA00022604"/>
    </source>
</evidence>
<accession>A0A9P1I5K4</accession>
<dbReference type="OrthoDB" id="5954824at2759"/>
<evidence type="ECO:0000256" key="7">
    <source>
        <dbReference type="ARBA" id="ARBA00023015"/>
    </source>
</evidence>
<dbReference type="PANTHER" id="PTHR45767">
    <property type="entry name" value="FORKHEAD BOX PROTEIN O"/>
    <property type="match status" value="1"/>
</dbReference>
<evidence type="ECO:0000256" key="8">
    <source>
        <dbReference type="ARBA" id="ARBA00023125"/>
    </source>
</evidence>
<dbReference type="PROSITE" id="PS00658">
    <property type="entry name" value="FORK_HEAD_2"/>
    <property type="match status" value="1"/>
</dbReference>
<feature type="region of interest" description="Disordered" evidence="13">
    <location>
        <begin position="43"/>
        <end position="62"/>
    </location>
</feature>
<proteinExistence type="predicted"/>
<dbReference type="PRINTS" id="PR00053">
    <property type="entry name" value="FORKHEAD"/>
</dbReference>
<evidence type="ECO:0000313" key="15">
    <source>
        <dbReference type="EMBL" id="CAI5438048.1"/>
    </source>
</evidence>
<protein>
    <recommendedName>
        <fullName evidence="11">Forkhead box protein O</fullName>
    </recommendedName>
</protein>
<keyword evidence="9" id="KW-0804">Transcription</keyword>
<comment type="caution">
    <text evidence="15">The sequence shown here is derived from an EMBL/GenBank/DDBJ whole genome shotgun (WGS) entry which is preliminary data.</text>
</comment>
<reference evidence="15" key="1">
    <citation type="submission" date="2022-11" db="EMBL/GenBank/DDBJ databases">
        <authorList>
            <person name="Kikuchi T."/>
        </authorList>
    </citation>
    <scope>NUCLEOTIDE SEQUENCE</scope>
    <source>
        <strain evidence="15">PS1010</strain>
    </source>
</reference>
<organism evidence="15 16">
    <name type="scientific">Caenorhabditis angaria</name>
    <dbReference type="NCBI Taxonomy" id="860376"/>
    <lineage>
        <taxon>Eukaryota</taxon>
        <taxon>Metazoa</taxon>
        <taxon>Ecdysozoa</taxon>
        <taxon>Nematoda</taxon>
        <taxon>Chromadorea</taxon>
        <taxon>Rhabditida</taxon>
        <taxon>Rhabditina</taxon>
        <taxon>Rhabditomorpha</taxon>
        <taxon>Rhabditoidea</taxon>
        <taxon>Rhabditidae</taxon>
        <taxon>Peloderinae</taxon>
        <taxon>Caenorhabditis</taxon>
    </lineage>
</organism>
<dbReference type="CDD" id="cd20032">
    <property type="entry name" value="FH_FOXO"/>
    <property type="match status" value="1"/>
</dbReference>
<dbReference type="SMART" id="SM00339">
    <property type="entry name" value="FH"/>
    <property type="match status" value="1"/>
</dbReference>